<dbReference type="EMBL" id="CAJNOK010012720">
    <property type="protein sequence ID" value="CAF1169492.1"/>
    <property type="molecule type" value="Genomic_DNA"/>
</dbReference>
<reference evidence="1" key="1">
    <citation type="submission" date="2021-02" db="EMBL/GenBank/DDBJ databases">
        <authorList>
            <person name="Nowell W R."/>
        </authorList>
    </citation>
    <scope>NUCLEOTIDE SEQUENCE</scope>
</reference>
<organism evidence="1 3">
    <name type="scientific">Didymodactylos carnosus</name>
    <dbReference type="NCBI Taxonomy" id="1234261"/>
    <lineage>
        <taxon>Eukaryota</taxon>
        <taxon>Metazoa</taxon>
        <taxon>Spiralia</taxon>
        <taxon>Gnathifera</taxon>
        <taxon>Rotifera</taxon>
        <taxon>Eurotatoria</taxon>
        <taxon>Bdelloidea</taxon>
        <taxon>Philodinida</taxon>
        <taxon>Philodinidae</taxon>
        <taxon>Didymodactylos</taxon>
    </lineage>
</organism>
<proteinExistence type="predicted"/>
<evidence type="ECO:0000313" key="2">
    <source>
        <dbReference type="EMBL" id="CAF3980865.1"/>
    </source>
</evidence>
<dbReference type="Proteomes" id="UP000682733">
    <property type="component" value="Unassembled WGS sequence"/>
</dbReference>
<gene>
    <name evidence="1" type="ORF">OVA965_LOCUS22495</name>
    <name evidence="2" type="ORF">TMI583_LOCUS23209</name>
</gene>
<dbReference type="AlphaFoldDB" id="A0A8S2E9R8"/>
<evidence type="ECO:0000313" key="1">
    <source>
        <dbReference type="EMBL" id="CAF1169492.1"/>
    </source>
</evidence>
<dbReference type="EMBL" id="CAJOBA010034244">
    <property type="protein sequence ID" value="CAF3980865.1"/>
    <property type="molecule type" value="Genomic_DNA"/>
</dbReference>
<protein>
    <submittedName>
        <fullName evidence="1">Uncharacterized protein</fullName>
    </submittedName>
</protein>
<name>A0A8S2E9R8_9BILA</name>
<accession>A0A8S2E9R8</accession>
<sequence length="76" mass="9089">KFDVCVQTENGEKFWYVELTELRDRARLIEYSGNEKKAIRIQMLKSRVPLTDVIENVLQNLRELEIMRISVRRAVH</sequence>
<feature type="non-terminal residue" evidence="1">
    <location>
        <position position="1"/>
    </location>
</feature>
<dbReference type="Proteomes" id="UP000677228">
    <property type="component" value="Unassembled WGS sequence"/>
</dbReference>
<comment type="caution">
    <text evidence="1">The sequence shown here is derived from an EMBL/GenBank/DDBJ whole genome shotgun (WGS) entry which is preliminary data.</text>
</comment>
<evidence type="ECO:0000313" key="3">
    <source>
        <dbReference type="Proteomes" id="UP000677228"/>
    </source>
</evidence>